<sequence>MKSKQQNFTKLIIVITGVSLFLGIFTSVGEIQTMGFQESDDFNTPPSTSNYEQFIQGNFSGYEFSNYYLSVFLDEDTSTVAGNLTVDYYNDDPLNFTQIPFHIYPSGMEFDKRPGFLEILNVTTSENPRKGLEFEVFNSTQLMWVNLTAPLVPGNRTSFIISFNTTLPDGGIGRASDHGWDPNQSRIFKFGSSYPLPCVYDEFDGWNIDPYILVGDPFYYDMAYYDFIINVPVNMTVAATGEPVENVTIGNRTIYHYDPFLPVREVTFSASYYFVVESFYEPDVNVTVSFYYLNKSYWLWHDFIPDASGNAGGLFYSIFGNYTYPTLNIVQDYSQYGGMEYPLQVYAAESADRAADPYWWLETIVVHEVAHQWFYNYVGVDQIDWGFLDEGLACWATDFYKYIFHPDWNMYSPYWGVSDVNHYSLNYGLPNKINQSIPDSITSGSDYYYAAYTKTPTILFKLFNILGFDNFLSGIQLFSHENYFKIATLTDLQTSMETIVGQSLDWFFFPWFDNPFLPKYNITGAVYDASSKVLNITVEDLNEPLNQYIYSQQIPIYIYDTNSNLEYSDNEWINGTTTLLIPLQKTPELVVLNYTDSVLVQFSDYDLSYVETTDITIVNIPPNIPGYNLLIIILAFSAFGIVSVLRKSRISQKLKKV</sequence>
<feature type="domain" description="Peptidase M1 membrane alanine aminopeptidase" evidence="2">
    <location>
        <begin position="321"/>
        <end position="511"/>
    </location>
</feature>
<dbReference type="Gene3D" id="1.10.390.10">
    <property type="entry name" value="Neutral Protease Domain 2"/>
    <property type="match status" value="1"/>
</dbReference>
<dbReference type="AlphaFoldDB" id="A0A0F9RJJ4"/>
<dbReference type="InterPro" id="IPR014782">
    <property type="entry name" value="Peptidase_M1_dom"/>
</dbReference>
<dbReference type="GO" id="GO:0016020">
    <property type="term" value="C:membrane"/>
    <property type="evidence" value="ECO:0007669"/>
    <property type="project" value="TreeGrafter"/>
</dbReference>
<dbReference type="InterPro" id="IPR050344">
    <property type="entry name" value="Peptidase_M1_aminopeptidases"/>
</dbReference>
<dbReference type="InterPro" id="IPR027268">
    <property type="entry name" value="Peptidase_M4/M1_CTD_sf"/>
</dbReference>
<dbReference type="PANTHER" id="PTHR11533">
    <property type="entry name" value="PROTEASE M1 ZINC METALLOPROTEASE"/>
    <property type="match status" value="1"/>
</dbReference>
<dbReference type="GO" id="GO:0008270">
    <property type="term" value="F:zinc ion binding"/>
    <property type="evidence" value="ECO:0007669"/>
    <property type="project" value="InterPro"/>
</dbReference>
<protein>
    <recommendedName>
        <fullName evidence="2">Peptidase M1 membrane alanine aminopeptidase domain-containing protein</fullName>
    </recommendedName>
</protein>
<comment type="caution">
    <text evidence="3">The sequence shown here is derived from an EMBL/GenBank/DDBJ whole genome shotgun (WGS) entry which is preliminary data.</text>
</comment>
<dbReference type="GO" id="GO:0005737">
    <property type="term" value="C:cytoplasm"/>
    <property type="evidence" value="ECO:0007669"/>
    <property type="project" value="TreeGrafter"/>
</dbReference>
<dbReference type="GO" id="GO:0042277">
    <property type="term" value="F:peptide binding"/>
    <property type="evidence" value="ECO:0007669"/>
    <property type="project" value="TreeGrafter"/>
</dbReference>
<dbReference type="PANTHER" id="PTHR11533:SF174">
    <property type="entry name" value="PUROMYCIN-SENSITIVE AMINOPEPTIDASE-RELATED"/>
    <property type="match status" value="1"/>
</dbReference>
<keyword evidence="1" id="KW-0812">Transmembrane</keyword>
<organism evidence="3">
    <name type="scientific">marine sediment metagenome</name>
    <dbReference type="NCBI Taxonomy" id="412755"/>
    <lineage>
        <taxon>unclassified sequences</taxon>
        <taxon>metagenomes</taxon>
        <taxon>ecological metagenomes</taxon>
    </lineage>
</organism>
<dbReference type="GO" id="GO:0070006">
    <property type="term" value="F:metalloaminopeptidase activity"/>
    <property type="evidence" value="ECO:0007669"/>
    <property type="project" value="TreeGrafter"/>
</dbReference>
<evidence type="ECO:0000313" key="3">
    <source>
        <dbReference type="EMBL" id="KKN54919.1"/>
    </source>
</evidence>
<accession>A0A0F9RJJ4</accession>
<dbReference type="EMBL" id="LAZR01000907">
    <property type="protein sequence ID" value="KKN54919.1"/>
    <property type="molecule type" value="Genomic_DNA"/>
</dbReference>
<evidence type="ECO:0000259" key="2">
    <source>
        <dbReference type="Pfam" id="PF01433"/>
    </source>
</evidence>
<keyword evidence="1" id="KW-0472">Membrane</keyword>
<dbReference type="GO" id="GO:0043171">
    <property type="term" value="P:peptide catabolic process"/>
    <property type="evidence" value="ECO:0007669"/>
    <property type="project" value="TreeGrafter"/>
</dbReference>
<gene>
    <name evidence="3" type="ORF">LCGC14_0587410</name>
</gene>
<dbReference type="SUPFAM" id="SSF55486">
    <property type="entry name" value="Metalloproteases ('zincins'), catalytic domain"/>
    <property type="match status" value="1"/>
</dbReference>
<dbReference type="Pfam" id="PF01433">
    <property type="entry name" value="Peptidase_M1"/>
    <property type="match status" value="1"/>
</dbReference>
<feature type="transmembrane region" description="Helical" evidence="1">
    <location>
        <begin position="626"/>
        <end position="645"/>
    </location>
</feature>
<reference evidence="3" key="1">
    <citation type="journal article" date="2015" name="Nature">
        <title>Complex archaea that bridge the gap between prokaryotes and eukaryotes.</title>
        <authorList>
            <person name="Spang A."/>
            <person name="Saw J.H."/>
            <person name="Jorgensen S.L."/>
            <person name="Zaremba-Niedzwiedzka K."/>
            <person name="Martijn J."/>
            <person name="Lind A.E."/>
            <person name="van Eijk R."/>
            <person name="Schleper C."/>
            <person name="Guy L."/>
            <person name="Ettema T.J."/>
        </authorList>
    </citation>
    <scope>NUCLEOTIDE SEQUENCE</scope>
</reference>
<keyword evidence="1" id="KW-1133">Transmembrane helix</keyword>
<name>A0A0F9RJJ4_9ZZZZ</name>
<proteinExistence type="predicted"/>
<dbReference type="GO" id="GO:0005615">
    <property type="term" value="C:extracellular space"/>
    <property type="evidence" value="ECO:0007669"/>
    <property type="project" value="TreeGrafter"/>
</dbReference>
<evidence type="ECO:0000256" key="1">
    <source>
        <dbReference type="SAM" id="Phobius"/>
    </source>
</evidence>
<dbReference type="CDD" id="cd09604">
    <property type="entry name" value="M1_APN_like"/>
    <property type="match status" value="1"/>
</dbReference>